<dbReference type="PRINTS" id="PR00463">
    <property type="entry name" value="EP450I"/>
</dbReference>
<dbReference type="PROSITE" id="PS00086">
    <property type="entry name" value="CYTOCHROME_P450"/>
    <property type="match status" value="1"/>
</dbReference>
<evidence type="ECO:0000256" key="6">
    <source>
        <dbReference type="ARBA" id="ARBA00023033"/>
    </source>
</evidence>
<evidence type="ECO:0000256" key="1">
    <source>
        <dbReference type="ARBA" id="ARBA00010617"/>
    </source>
</evidence>
<sequence length="460" mass="51326">MTEAQENQALFVPPAVTPPEAPLPYFRALWTLMDNPIEAWPRAVYEQPFFARENNGQRFLYATDPAMLKDILLDKVEAFPKDWMFERVTKPALGEGLLTARGAHWRWQRRAAAPAFRPEPIAAMTPTMVKAAESALARWRERGDGARLDIATEMTAITFDVILETMLSGGEGIDVRAATQKITDYLETLGRVTPADLMQWPLWTRVALAPRGSRALVYLKAMVDRMIARRRREAARGDLVDLLMAAEDPESGRRMDDGLLRDNLLTFIGAGHETTALALTWSLYLVGRHAPTAARLREEVAAVAGEATITPEHVERLTFTRTVVQEAMRLYPSLPIMSRMCGTDTVAGGHPVKAGTFIFIPIYALHRHRRLWRDPDAFDPSRFGPEESAERPRFAYLPFGGGPRVCIGQGFAMMEAVAVLATLVRGAVLEPDPGHRIRPLVRVSMRPQGGMPMTLRLPRA</sequence>
<protein>
    <submittedName>
        <fullName evidence="9">Cytochrome P450</fullName>
    </submittedName>
</protein>
<dbReference type="InterPro" id="IPR001128">
    <property type="entry name" value="Cyt_P450"/>
</dbReference>
<dbReference type="PANTHER" id="PTHR24291">
    <property type="entry name" value="CYTOCHROME P450 FAMILY 4"/>
    <property type="match status" value="1"/>
</dbReference>
<evidence type="ECO:0000256" key="4">
    <source>
        <dbReference type="ARBA" id="ARBA00023002"/>
    </source>
</evidence>
<keyword evidence="3 7" id="KW-0479">Metal-binding</keyword>
<evidence type="ECO:0000256" key="2">
    <source>
        <dbReference type="ARBA" id="ARBA00022617"/>
    </source>
</evidence>
<comment type="caution">
    <text evidence="9">The sequence shown here is derived from an EMBL/GenBank/DDBJ whole genome shotgun (WGS) entry which is preliminary data.</text>
</comment>
<organism evidence="9 10">
    <name type="scientific">Phenylobacterium hankyongense</name>
    <dbReference type="NCBI Taxonomy" id="1813876"/>
    <lineage>
        <taxon>Bacteria</taxon>
        <taxon>Pseudomonadati</taxon>
        <taxon>Pseudomonadota</taxon>
        <taxon>Alphaproteobacteria</taxon>
        <taxon>Caulobacterales</taxon>
        <taxon>Caulobacteraceae</taxon>
        <taxon>Phenylobacterium</taxon>
    </lineage>
</organism>
<proteinExistence type="inferred from homology"/>
<keyword evidence="4 8" id="KW-0560">Oxidoreductase</keyword>
<name>A0A328AWQ6_9CAUL</name>
<dbReference type="GO" id="GO:0004497">
    <property type="term" value="F:monooxygenase activity"/>
    <property type="evidence" value="ECO:0007669"/>
    <property type="project" value="UniProtKB-KW"/>
</dbReference>
<keyword evidence="10" id="KW-1185">Reference proteome</keyword>
<dbReference type="InterPro" id="IPR036396">
    <property type="entry name" value="Cyt_P450_sf"/>
</dbReference>
<evidence type="ECO:0000256" key="5">
    <source>
        <dbReference type="ARBA" id="ARBA00023004"/>
    </source>
</evidence>
<evidence type="ECO:0000256" key="3">
    <source>
        <dbReference type="ARBA" id="ARBA00022723"/>
    </source>
</evidence>
<dbReference type="GO" id="GO:0016705">
    <property type="term" value="F:oxidoreductase activity, acting on paired donors, with incorporation or reduction of molecular oxygen"/>
    <property type="evidence" value="ECO:0007669"/>
    <property type="project" value="InterPro"/>
</dbReference>
<feature type="binding site" description="axial binding residue" evidence="7">
    <location>
        <position position="406"/>
    </location>
    <ligand>
        <name>heme</name>
        <dbReference type="ChEBI" id="CHEBI:30413"/>
    </ligand>
    <ligandPart>
        <name>Fe</name>
        <dbReference type="ChEBI" id="CHEBI:18248"/>
    </ligandPart>
</feature>
<dbReference type="GO" id="GO:0005506">
    <property type="term" value="F:iron ion binding"/>
    <property type="evidence" value="ECO:0007669"/>
    <property type="project" value="InterPro"/>
</dbReference>
<dbReference type="AlphaFoldDB" id="A0A328AWQ6"/>
<dbReference type="Pfam" id="PF00067">
    <property type="entry name" value="p450"/>
    <property type="match status" value="1"/>
</dbReference>
<dbReference type="InterPro" id="IPR002401">
    <property type="entry name" value="Cyt_P450_E_grp-I"/>
</dbReference>
<evidence type="ECO:0000256" key="8">
    <source>
        <dbReference type="RuleBase" id="RU000461"/>
    </source>
</evidence>
<gene>
    <name evidence="9" type="ORF">DJ021_02105</name>
</gene>
<dbReference type="Proteomes" id="UP000249842">
    <property type="component" value="Unassembled WGS sequence"/>
</dbReference>
<dbReference type="GO" id="GO:0020037">
    <property type="term" value="F:heme binding"/>
    <property type="evidence" value="ECO:0007669"/>
    <property type="project" value="InterPro"/>
</dbReference>
<dbReference type="OrthoDB" id="9764248at2"/>
<keyword evidence="2 7" id="KW-0349">Heme</keyword>
<dbReference type="InterPro" id="IPR017972">
    <property type="entry name" value="Cyt_P450_CS"/>
</dbReference>
<keyword evidence="5 7" id="KW-0408">Iron</keyword>
<comment type="similarity">
    <text evidence="1 8">Belongs to the cytochrome P450 family.</text>
</comment>
<keyword evidence="6 8" id="KW-0503">Monooxygenase</keyword>
<dbReference type="PANTHER" id="PTHR24291:SF50">
    <property type="entry name" value="BIFUNCTIONAL ALBAFLAVENONE MONOOXYGENASE_TERPENE SYNTHASE"/>
    <property type="match status" value="1"/>
</dbReference>
<evidence type="ECO:0000313" key="10">
    <source>
        <dbReference type="Proteomes" id="UP000249842"/>
    </source>
</evidence>
<dbReference type="SUPFAM" id="SSF48264">
    <property type="entry name" value="Cytochrome P450"/>
    <property type="match status" value="1"/>
</dbReference>
<dbReference type="Gene3D" id="1.10.630.10">
    <property type="entry name" value="Cytochrome P450"/>
    <property type="match status" value="1"/>
</dbReference>
<dbReference type="EMBL" id="QFYP01000001">
    <property type="protein sequence ID" value="RAK58675.1"/>
    <property type="molecule type" value="Genomic_DNA"/>
</dbReference>
<comment type="cofactor">
    <cofactor evidence="7">
        <name>heme</name>
        <dbReference type="ChEBI" id="CHEBI:30413"/>
    </cofactor>
</comment>
<accession>A0A328AWQ6</accession>
<dbReference type="InterPro" id="IPR050196">
    <property type="entry name" value="Cytochrome_P450_Monoox"/>
</dbReference>
<evidence type="ECO:0000313" key="9">
    <source>
        <dbReference type="EMBL" id="RAK58675.1"/>
    </source>
</evidence>
<reference evidence="10" key="1">
    <citation type="submission" date="2018-05" db="EMBL/GenBank/DDBJ databases">
        <authorList>
            <person name="Li X."/>
        </authorList>
    </citation>
    <scope>NUCLEOTIDE SEQUENCE [LARGE SCALE GENOMIC DNA]</scope>
    <source>
        <strain evidence="10">HKS-05</strain>
    </source>
</reference>
<dbReference type="RefSeq" id="WP_111455968.1">
    <property type="nucleotide sequence ID" value="NZ_QFYP01000001.1"/>
</dbReference>
<evidence type="ECO:0000256" key="7">
    <source>
        <dbReference type="PIRSR" id="PIRSR602401-1"/>
    </source>
</evidence>
<dbReference type="PRINTS" id="PR00385">
    <property type="entry name" value="P450"/>
</dbReference>